<dbReference type="GO" id="GO:0071555">
    <property type="term" value="P:cell wall organization"/>
    <property type="evidence" value="ECO:0007669"/>
    <property type="project" value="UniProtKB-KW"/>
</dbReference>
<dbReference type="CDD" id="cd16913">
    <property type="entry name" value="YkuD_like"/>
    <property type="match status" value="1"/>
</dbReference>
<feature type="domain" description="L,D-TPase catalytic" evidence="6">
    <location>
        <begin position="65"/>
        <end position="195"/>
    </location>
</feature>
<dbReference type="GO" id="GO:0016740">
    <property type="term" value="F:transferase activity"/>
    <property type="evidence" value="ECO:0007669"/>
    <property type="project" value="UniProtKB-KW"/>
</dbReference>
<organism evidence="7">
    <name type="scientific">hydrothermal vent metagenome</name>
    <dbReference type="NCBI Taxonomy" id="652676"/>
    <lineage>
        <taxon>unclassified sequences</taxon>
        <taxon>metagenomes</taxon>
        <taxon>ecological metagenomes</taxon>
    </lineage>
</organism>
<dbReference type="AlphaFoldDB" id="A0A3B0V6C6"/>
<protein>
    <submittedName>
        <fullName evidence="7">Probable exported protein STY0357</fullName>
    </submittedName>
</protein>
<dbReference type="InterPro" id="IPR038063">
    <property type="entry name" value="Transpep_catalytic_dom"/>
</dbReference>
<dbReference type="GO" id="GO:0008360">
    <property type="term" value="P:regulation of cell shape"/>
    <property type="evidence" value="ECO:0007669"/>
    <property type="project" value="UniProtKB-KW"/>
</dbReference>
<dbReference type="GO" id="GO:0009252">
    <property type="term" value="P:peptidoglycan biosynthetic process"/>
    <property type="evidence" value="ECO:0007669"/>
    <property type="project" value="UniProtKB-UniPathway"/>
</dbReference>
<keyword evidence="5" id="KW-0961">Cell wall biogenesis/degradation</keyword>
<evidence type="ECO:0000256" key="2">
    <source>
        <dbReference type="ARBA" id="ARBA00022679"/>
    </source>
</evidence>
<gene>
    <name evidence="7" type="ORF">MNBD_DELTA04-418</name>
</gene>
<dbReference type="PROSITE" id="PS52029">
    <property type="entry name" value="LD_TPASE"/>
    <property type="match status" value="1"/>
</dbReference>
<evidence type="ECO:0000256" key="3">
    <source>
        <dbReference type="ARBA" id="ARBA00022960"/>
    </source>
</evidence>
<dbReference type="SUPFAM" id="SSF141523">
    <property type="entry name" value="L,D-transpeptidase catalytic domain-like"/>
    <property type="match status" value="1"/>
</dbReference>
<evidence type="ECO:0000256" key="5">
    <source>
        <dbReference type="ARBA" id="ARBA00023316"/>
    </source>
</evidence>
<proteinExistence type="predicted"/>
<evidence type="ECO:0000256" key="4">
    <source>
        <dbReference type="ARBA" id="ARBA00022984"/>
    </source>
</evidence>
<evidence type="ECO:0000256" key="1">
    <source>
        <dbReference type="ARBA" id="ARBA00004752"/>
    </source>
</evidence>
<evidence type="ECO:0000259" key="6">
    <source>
        <dbReference type="PROSITE" id="PS52029"/>
    </source>
</evidence>
<reference evidence="7" key="1">
    <citation type="submission" date="2018-06" db="EMBL/GenBank/DDBJ databases">
        <authorList>
            <person name="Zhirakovskaya E."/>
        </authorList>
    </citation>
    <scope>NUCLEOTIDE SEQUENCE</scope>
</reference>
<dbReference type="InterPro" id="IPR005490">
    <property type="entry name" value="LD_TPept_cat_dom"/>
</dbReference>
<dbReference type="PANTHER" id="PTHR36699:SF1">
    <property type="entry name" value="L,D-TRANSPEPTIDASE YAFK-RELATED"/>
    <property type="match status" value="1"/>
</dbReference>
<keyword evidence="3" id="KW-0133">Cell shape</keyword>
<name>A0A3B0V6C6_9ZZZZ</name>
<sequence length="257" mass="29347">MQHYRRFLKLVPVLLFMVTWQSSTAVVMAGEGPPATKKVAAIISRVSPRLQKELAKKRLSLGSPIFIRIFKLPGELEVWLKKDDRYRLFKSYPICSYSGYPGPKLHEGDWQSPEGFYSVTARQMNPQSSYHLAFNIGYPNEYDTSLARTGSDIMVHGDCSSRGCFAMNNYRIEEIYTLAYAALSHGQSEFDVHIFPFPLTAANMHKFHDSPWLDFWNNLREGYNAFAQTHLVPVITCSNGRYIVTENIKPARAPQLQ</sequence>
<accession>A0A3B0V6C6</accession>
<dbReference type="Pfam" id="PF03734">
    <property type="entry name" value="YkuD"/>
    <property type="match status" value="1"/>
</dbReference>
<dbReference type="UniPathway" id="UPA00219"/>
<keyword evidence="2" id="KW-0808">Transferase</keyword>
<comment type="pathway">
    <text evidence="1">Cell wall biogenesis; peptidoglycan biosynthesis.</text>
</comment>
<dbReference type="EMBL" id="UOEY01000061">
    <property type="protein sequence ID" value="VAW38501.1"/>
    <property type="molecule type" value="Genomic_DNA"/>
</dbReference>
<keyword evidence="4" id="KW-0573">Peptidoglycan synthesis</keyword>
<dbReference type="PANTHER" id="PTHR36699">
    <property type="entry name" value="LD-TRANSPEPTIDASE"/>
    <property type="match status" value="1"/>
</dbReference>
<evidence type="ECO:0000313" key="7">
    <source>
        <dbReference type="EMBL" id="VAW38501.1"/>
    </source>
</evidence>